<dbReference type="Pfam" id="PF02719">
    <property type="entry name" value="Polysacc_synt_2"/>
    <property type="match status" value="1"/>
</dbReference>
<protein>
    <recommendedName>
        <fullName evidence="2">Polysaccharide biosynthesis protein CapD-like domain-containing protein</fullName>
    </recommendedName>
</protein>
<feature type="domain" description="Polysaccharide biosynthesis protein CapD-like" evidence="2">
    <location>
        <begin position="10"/>
        <end position="130"/>
    </location>
</feature>
<dbReference type="InterPro" id="IPR051203">
    <property type="entry name" value="Polysaccharide_Synthase-Rel"/>
</dbReference>
<dbReference type="InterPro" id="IPR036291">
    <property type="entry name" value="NAD(P)-bd_dom_sf"/>
</dbReference>
<dbReference type="PANTHER" id="PTHR43318">
    <property type="entry name" value="UDP-N-ACETYLGLUCOSAMINE 4,6-DEHYDRATASE"/>
    <property type="match status" value="1"/>
</dbReference>
<feature type="non-terminal residue" evidence="3">
    <location>
        <position position="130"/>
    </location>
</feature>
<gene>
    <name evidence="3" type="ORF">LCGC14_1636170</name>
</gene>
<reference evidence="3" key="1">
    <citation type="journal article" date="2015" name="Nature">
        <title>Complex archaea that bridge the gap between prokaryotes and eukaryotes.</title>
        <authorList>
            <person name="Spang A."/>
            <person name="Saw J.H."/>
            <person name="Jorgensen S.L."/>
            <person name="Zaremba-Niedzwiedzka K."/>
            <person name="Martijn J."/>
            <person name="Lind A.E."/>
            <person name="van Eijk R."/>
            <person name="Schleper C."/>
            <person name="Guy L."/>
            <person name="Ettema T.J."/>
        </authorList>
    </citation>
    <scope>NUCLEOTIDE SEQUENCE</scope>
</reference>
<dbReference type="PANTHER" id="PTHR43318:SF2">
    <property type="entry name" value="UDP-N-ACETYLGLUCOSAMINE 4,6-DEHYDRATASE (INVERTING)"/>
    <property type="match status" value="1"/>
</dbReference>
<dbReference type="AlphaFoldDB" id="A0A0F9I1H6"/>
<proteinExistence type="inferred from homology"/>
<dbReference type="Gene3D" id="3.40.50.720">
    <property type="entry name" value="NAD(P)-binding Rossmann-like Domain"/>
    <property type="match status" value="1"/>
</dbReference>
<evidence type="ECO:0000256" key="1">
    <source>
        <dbReference type="ARBA" id="ARBA00007430"/>
    </source>
</evidence>
<evidence type="ECO:0000259" key="2">
    <source>
        <dbReference type="Pfam" id="PF02719"/>
    </source>
</evidence>
<comment type="caution">
    <text evidence="3">The sequence shown here is derived from an EMBL/GenBank/DDBJ whole genome shotgun (WGS) entry which is preliminary data.</text>
</comment>
<organism evidence="3">
    <name type="scientific">marine sediment metagenome</name>
    <dbReference type="NCBI Taxonomy" id="412755"/>
    <lineage>
        <taxon>unclassified sequences</taxon>
        <taxon>metagenomes</taxon>
        <taxon>ecological metagenomes</taxon>
    </lineage>
</organism>
<comment type="similarity">
    <text evidence="1">Belongs to the polysaccharide synthase family.</text>
</comment>
<name>A0A0F9I1H6_9ZZZZ</name>
<dbReference type="EMBL" id="LAZR01013567">
    <property type="protein sequence ID" value="KKM21372.1"/>
    <property type="molecule type" value="Genomic_DNA"/>
</dbReference>
<dbReference type="InterPro" id="IPR003869">
    <property type="entry name" value="Polysac_CapD-like"/>
</dbReference>
<sequence length="130" mass="14239">MTGWLDGKSVVVTGGTGSFGKAFVRHALEHGVARIVVFSRDELKQSEMRADFPDERLRFMIGTVTDEARLRRVFRGIDYVVHAAAMKQVPACEAHPWEALQTNTMGVQAVASACLDVGVTRAVYLSTDKA</sequence>
<accession>A0A0F9I1H6</accession>
<evidence type="ECO:0000313" key="3">
    <source>
        <dbReference type="EMBL" id="KKM21372.1"/>
    </source>
</evidence>
<dbReference type="SUPFAM" id="SSF51735">
    <property type="entry name" value="NAD(P)-binding Rossmann-fold domains"/>
    <property type="match status" value="1"/>
</dbReference>